<dbReference type="GO" id="GO:0044732">
    <property type="term" value="C:mitotic spindle pole body"/>
    <property type="evidence" value="ECO:0007669"/>
    <property type="project" value="TreeGrafter"/>
</dbReference>
<evidence type="ECO:0000313" key="10">
    <source>
        <dbReference type="Proteomes" id="UP000242877"/>
    </source>
</evidence>
<feature type="region of interest" description="Disordered" evidence="6">
    <location>
        <begin position="650"/>
        <end position="702"/>
    </location>
</feature>
<evidence type="ECO:0000256" key="4">
    <source>
        <dbReference type="ARBA" id="ARBA00023136"/>
    </source>
</evidence>
<evidence type="ECO:0000256" key="1">
    <source>
        <dbReference type="ARBA" id="ARBA00004473"/>
    </source>
</evidence>
<keyword evidence="10" id="KW-1185">Reference proteome</keyword>
<feature type="transmembrane region" description="Helical" evidence="7">
    <location>
        <begin position="530"/>
        <end position="546"/>
    </location>
</feature>
<keyword evidence="3 7" id="KW-1133">Transmembrane helix</keyword>
<feature type="region of interest" description="Disordered" evidence="6">
    <location>
        <begin position="341"/>
        <end position="367"/>
    </location>
</feature>
<dbReference type="PANTHER" id="PTHR28538:SF1">
    <property type="entry name" value="INTEGRAL INNER NUCLEAR MEMBRANE PROTEIN IMA1"/>
    <property type="match status" value="1"/>
</dbReference>
<name>A0A168CT33_9EURO</name>
<feature type="compositionally biased region" description="Polar residues" evidence="6">
    <location>
        <begin position="348"/>
        <end position="367"/>
    </location>
</feature>
<dbReference type="AlphaFoldDB" id="A0A168CT33"/>
<evidence type="ECO:0000313" key="9">
    <source>
        <dbReference type="EMBL" id="KZZ96978.1"/>
    </source>
</evidence>
<dbReference type="GO" id="GO:0034506">
    <property type="term" value="C:chromosome, centromeric core domain"/>
    <property type="evidence" value="ECO:0007669"/>
    <property type="project" value="TreeGrafter"/>
</dbReference>
<feature type="region of interest" description="Disordered" evidence="6">
    <location>
        <begin position="496"/>
        <end position="518"/>
    </location>
</feature>
<keyword evidence="4 7" id="KW-0472">Membrane</keyword>
<evidence type="ECO:0000256" key="3">
    <source>
        <dbReference type="ARBA" id="ARBA00022989"/>
    </source>
</evidence>
<feature type="region of interest" description="Disordered" evidence="6">
    <location>
        <begin position="721"/>
        <end position="792"/>
    </location>
</feature>
<feature type="transmembrane region" description="Helical" evidence="7">
    <location>
        <begin position="558"/>
        <end position="576"/>
    </location>
</feature>
<evidence type="ECO:0000256" key="2">
    <source>
        <dbReference type="ARBA" id="ARBA00022692"/>
    </source>
</evidence>
<evidence type="ECO:0000256" key="5">
    <source>
        <dbReference type="ARBA" id="ARBA00023242"/>
    </source>
</evidence>
<keyword evidence="2 7" id="KW-0812">Transmembrane</keyword>
<accession>A0A168CT33</accession>
<feature type="transmembrane region" description="Helical" evidence="7">
    <location>
        <begin position="299"/>
        <end position="320"/>
    </location>
</feature>
<sequence length="876" mass="96935">MVLFSKQARCFYCGSRPTSTPKNPRRWKCRKCAGTNYLDEQGNACHPPVEVAARFSSKSYAVRPEDSDSSTTEPPVFCSTCQKNQHIVREALSGFMSDVPDDIIDRKSGDFQSKYSRYRQELEGRYPQVCENCAVAARKRISEAQYLAKSDYLRQMLHKEDDEVPILYRLLRILGAAGHYTSFAGQLIWDMMGVLSDPSVAPNHTPSNSIQSTALACIYVPVKHRIIPLHCSKMLSPYFVWVIWAGWFSLWWNPLFARKLKPHEKVVGLRSYYTTQIAVMLIRHYLATILDSSTLTVDYPGVGPCIHAITFIVTFAGFLWSRRVLRIWIISVFAPPEAMGNSPGIPSESASTVPENHSADPSQSLNPSQFPIAKLHVSTPRTPKVQSTYDPNDDVDAMDWTPIHKSMELNISLNRLHTPQNPTNEGVRGADVSAPVSNRNQFTGSTPLKRNFTSSLNNSRGSSTTDSKAPLKPPSFYPPNDYRPTGLETLFGQSLKISDENGNPTPKKSQLKSQVQQPPLRSSNVTIGEVFSRVIFPLLAIMLWFMTPYDLIAGPVTIHRPTFLMFLAGASGPLMADALKAESSVMNYVTVFVMVVIWFILLALHIVAPESLRDHLRLDEIECVFMMVSAIWGLISFSFALPQTGTKKNIHTGSSTSNAPKNRRGKVNANARHGPEGRSSSTQASTTALSSTSIASKHTPTLAPASAPAFTSFTSQAVSGPFRPVDNLSNNSERGQFRTENVRPATQVQPKPYEFEVKPQFPPPPVVRGGSPLRSVRENSPYEVHPGPFTSTPNHALVNSSFTSLSRDILSPPSPSETTVSDDSILDAPPDSPSRIQSNRRRSLSVAPLAGLSLDDEPTEPRLNFDGRYNLRSRKG</sequence>
<feature type="domain" description="Ima1 N-terminal" evidence="8">
    <location>
        <begin position="9"/>
        <end position="135"/>
    </location>
</feature>
<feature type="transmembrane region" description="Helical" evidence="7">
    <location>
        <begin position="624"/>
        <end position="641"/>
    </location>
</feature>
<feature type="transmembrane region" description="Helical" evidence="7">
    <location>
        <begin position="269"/>
        <end position="287"/>
    </location>
</feature>
<comment type="caution">
    <text evidence="9">The sequence shown here is derived from an EMBL/GenBank/DDBJ whole genome shotgun (WGS) entry which is preliminary data.</text>
</comment>
<dbReference type="InterPro" id="IPR018617">
    <property type="entry name" value="Ima1_N"/>
</dbReference>
<dbReference type="InterPro" id="IPR042321">
    <property type="entry name" value="Ima1"/>
</dbReference>
<dbReference type="Proteomes" id="UP000242877">
    <property type="component" value="Unassembled WGS sequence"/>
</dbReference>
<protein>
    <recommendedName>
        <fullName evidence="8">Ima1 N-terminal domain-containing protein</fullName>
    </recommendedName>
</protein>
<comment type="subcellular location">
    <subcellularLocation>
        <location evidence="1">Nucleus inner membrane</location>
        <topology evidence="1">Multi-pass membrane protein</topology>
    </subcellularLocation>
</comment>
<feature type="transmembrane region" description="Helical" evidence="7">
    <location>
        <begin position="588"/>
        <end position="608"/>
    </location>
</feature>
<feature type="compositionally biased region" description="Polar residues" evidence="6">
    <location>
        <begin position="435"/>
        <end position="467"/>
    </location>
</feature>
<feature type="region of interest" description="Disordered" evidence="6">
    <location>
        <begin position="416"/>
        <end position="483"/>
    </location>
</feature>
<dbReference type="GO" id="GO:0071765">
    <property type="term" value="P:nuclear inner membrane organization"/>
    <property type="evidence" value="ECO:0007669"/>
    <property type="project" value="InterPro"/>
</dbReference>
<feature type="region of interest" description="Disordered" evidence="6">
    <location>
        <begin position="805"/>
        <end position="876"/>
    </location>
</feature>
<feature type="transmembrane region" description="Helical" evidence="7">
    <location>
        <begin position="238"/>
        <end position="257"/>
    </location>
</feature>
<gene>
    <name evidence="9" type="ORF">AAP_00621</name>
</gene>
<reference evidence="9 10" key="1">
    <citation type="journal article" date="2016" name="Genome Biol. Evol.">
        <title>Divergent and convergent evolution of fungal pathogenicity.</title>
        <authorList>
            <person name="Shang Y."/>
            <person name="Xiao G."/>
            <person name="Zheng P."/>
            <person name="Cen K."/>
            <person name="Zhan S."/>
            <person name="Wang C."/>
        </authorList>
    </citation>
    <scope>NUCLEOTIDE SEQUENCE [LARGE SCALE GENOMIC DNA]</scope>
    <source>
        <strain evidence="9 10">ARSEF 7405</strain>
    </source>
</reference>
<evidence type="ECO:0000256" key="7">
    <source>
        <dbReference type="SAM" id="Phobius"/>
    </source>
</evidence>
<dbReference type="GO" id="GO:0034992">
    <property type="term" value="C:microtubule organizing center attachment site"/>
    <property type="evidence" value="ECO:0007669"/>
    <property type="project" value="TreeGrafter"/>
</dbReference>
<dbReference type="PANTHER" id="PTHR28538">
    <property type="entry name" value="INTEGRAL INNER NUCLEAR MEMBRANE PROTEIN IMA1"/>
    <property type="match status" value="1"/>
</dbReference>
<dbReference type="OrthoDB" id="5966927at2759"/>
<dbReference type="EMBL" id="AZGZ01000002">
    <property type="protein sequence ID" value="KZZ96978.1"/>
    <property type="molecule type" value="Genomic_DNA"/>
</dbReference>
<feature type="compositionally biased region" description="Low complexity" evidence="6">
    <location>
        <begin position="679"/>
        <end position="696"/>
    </location>
</feature>
<dbReference type="VEuPathDB" id="FungiDB:AAP_00621"/>
<evidence type="ECO:0000256" key="6">
    <source>
        <dbReference type="SAM" id="MobiDB-lite"/>
    </source>
</evidence>
<organism evidence="9 10">
    <name type="scientific">Ascosphaera apis ARSEF 7405</name>
    <dbReference type="NCBI Taxonomy" id="392613"/>
    <lineage>
        <taxon>Eukaryota</taxon>
        <taxon>Fungi</taxon>
        <taxon>Dikarya</taxon>
        <taxon>Ascomycota</taxon>
        <taxon>Pezizomycotina</taxon>
        <taxon>Eurotiomycetes</taxon>
        <taxon>Eurotiomycetidae</taxon>
        <taxon>Onygenales</taxon>
        <taxon>Ascosphaeraceae</taxon>
        <taxon>Ascosphaera</taxon>
    </lineage>
</organism>
<keyword evidence="5" id="KW-0539">Nucleus</keyword>
<dbReference type="GO" id="GO:0005637">
    <property type="term" value="C:nuclear inner membrane"/>
    <property type="evidence" value="ECO:0007669"/>
    <property type="project" value="UniProtKB-SubCell"/>
</dbReference>
<dbReference type="Pfam" id="PF09779">
    <property type="entry name" value="Ima1_N"/>
    <property type="match status" value="1"/>
</dbReference>
<feature type="compositionally biased region" description="Polar residues" evidence="6">
    <location>
        <begin position="650"/>
        <end position="660"/>
    </location>
</feature>
<evidence type="ECO:0000259" key="8">
    <source>
        <dbReference type="Pfam" id="PF09779"/>
    </source>
</evidence>
<proteinExistence type="predicted"/>